<dbReference type="HAMAP" id="MF_01609">
    <property type="entry name" value="Glu_cys_ligase_2"/>
    <property type="match status" value="1"/>
</dbReference>
<comment type="similarity">
    <text evidence="5">Belongs to the glutamate--cysteine ligase type 2 family. YbdK subfamily.</text>
</comment>
<keyword evidence="7" id="KW-1185">Reference proteome</keyword>
<dbReference type="Proteomes" id="UP000605670">
    <property type="component" value="Unassembled WGS sequence"/>
</dbReference>
<keyword evidence="2 5" id="KW-0547">Nucleotide-binding</keyword>
<dbReference type="InterPro" id="IPR014746">
    <property type="entry name" value="Gln_synth/guanido_kin_cat_dom"/>
</dbReference>
<dbReference type="RefSeq" id="WP_229735255.1">
    <property type="nucleotide sequence ID" value="NZ_BAABKH010000014.1"/>
</dbReference>
<reference evidence="6" key="2">
    <citation type="submission" date="2020-09" db="EMBL/GenBank/DDBJ databases">
        <authorList>
            <person name="Sun Q."/>
            <person name="Zhou Y."/>
        </authorList>
    </citation>
    <scope>NUCLEOTIDE SEQUENCE</scope>
    <source>
        <strain evidence="6">CGMCC 1.12160</strain>
    </source>
</reference>
<evidence type="ECO:0000313" key="6">
    <source>
        <dbReference type="EMBL" id="GGF56913.1"/>
    </source>
</evidence>
<evidence type="ECO:0000256" key="2">
    <source>
        <dbReference type="ARBA" id="ARBA00022741"/>
    </source>
</evidence>
<keyword evidence="1 5" id="KW-0436">Ligase</keyword>
<organism evidence="6 7">
    <name type="scientific">Ornithinimicrobium tianjinense</name>
    <dbReference type="NCBI Taxonomy" id="1195761"/>
    <lineage>
        <taxon>Bacteria</taxon>
        <taxon>Bacillati</taxon>
        <taxon>Actinomycetota</taxon>
        <taxon>Actinomycetes</taxon>
        <taxon>Micrococcales</taxon>
        <taxon>Ornithinimicrobiaceae</taxon>
        <taxon>Ornithinimicrobium</taxon>
    </lineage>
</organism>
<dbReference type="NCBIfam" id="TIGR02050">
    <property type="entry name" value="gshA_cyan_rel"/>
    <property type="match status" value="1"/>
</dbReference>
<dbReference type="SUPFAM" id="SSF55931">
    <property type="entry name" value="Glutamine synthetase/guanido kinase"/>
    <property type="match status" value="1"/>
</dbReference>
<dbReference type="InterPro" id="IPR050141">
    <property type="entry name" value="GCL_type2/YbdK_subfam"/>
</dbReference>
<dbReference type="EMBL" id="BMEM01000004">
    <property type="protein sequence ID" value="GGF56913.1"/>
    <property type="molecule type" value="Genomic_DNA"/>
</dbReference>
<dbReference type="Gene3D" id="3.30.590.20">
    <property type="match status" value="1"/>
</dbReference>
<dbReference type="GO" id="GO:0005524">
    <property type="term" value="F:ATP binding"/>
    <property type="evidence" value="ECO:0007669"/>
    <property type="project" value="UniProtKB-KW"/>
</dbReference>
<reference evidence="6" key="1">
    <citation type="journal article" date="2014" name="Int. J. Syst. Evol. Microbiol.">
        <title>Complete genome sequence of Corynebacterium casei LMG S-19264T (=DSM 44701T), isolated from a smear-ripened cheese.</title>
        <authorList>
            <consortium name="US DOE Joint Genome Institute (JGI-PGF)"/>
            <person name="Walter F."/>
            <person name="Albersmeier A."/>
            <person name="Kalinowski J."/>
            <person name="Ruckert C."/>
        </authorList>
    </citation>
    <scope>NUCLEOTIDE SEQUENCE</scope>
    <source>
        <strain evidence="6">CGMCC 1.12160</strain>
    </source>
</reference>
<dbReference type="InterPro" id="IPR011793">
    <property type="entry name" value="YbdK"/>
</dbReference>
<evidence type="ECO:0000256" key="1">
    <source>
        <dbReference type="ARBA" id="ARBA00022598"/>
    </source>
</evidence>
<evidence type="ECO:0000313" key="7">
    <source>
        <dbReference type="Proteomes" id="UP000605670"/>
    </source>
</evidence>
<dbReference type="PANTHER" id="PTHR36510:SF1">
    <property type="entry name" value="GLUTAMATE--CYSTEINE LIGASE 2-RELATED"/>
    <property type="match status" value="1"/>
</dbReference>
<dbReference type="GO" id="GO:0042398">
    <property type="term" value="P:modified amino acid biosynthetic process"/>
    <property type="evidence" value="ECO:0007669"/>
    <property type="project" value="InterPro"/>
</dbReference>
<sequence>MRTVGVEEELLLVEPGTGEALPVASSLLGADDPLLDGEFLEEMVEVQTRPHTSADGLLDELCALRRHAAARAATVGAAPAGLATLSLASGGHVREVERYRRIWDTYGALARGHLTCGCHVHVGVADEHEGVGVLDGVRNWLPTLMALTAGSPFHAGADTGFASYRWQLTARWPVSGPPPWSGSSTAYHQYVDALIDQGLIFDEGMLYLDARLSAHVPTVEIRIADVSPDVRDTVGLALLVRALVETEARRWRAGRGRGQAHPPVSTSELQRQTWLASWRGLSGPLVDPRSGRPVPAARAVGELLRHVRPALVESGDRPEVEAWVEGLLGVGGEAGRQRAVLESTGSLGEVVADAVRRTVELPR</sequence>
<dbReference type="InterPro" id="IPR006336">
    <property type="entry name" value="GCS2"/>
</dbReference>
<gene>
    <name evidence="6" type="ORF">GCM10011366_25940</name>
</gene>
<dbReference type="GO" id="GO:0004357">
    <property type="term" value="F:glutamate-cysteine ligase activity"/>
    <property type="evidence" value="ECO:0007669"/>
    <property type="project" value="UniProtKB-EC"/>
</dbReference>
<evidence type="ECO:0000256" key="5">
    <source>
        <dbReference type="HAMAP-Rule" id="MF_01609"/>
    </source>
</evidence>
<dbReference type="PANTHER" id="PTHR36510">
    <property type="entry name" value="GLUTAMATE--CYSTEINE LIGASE 2-RELATED"/>
    <property type="match status" value="1"/>
</dbReference>
<dbReference type="AlphaFoldDB" id="A0A917BU87"/>
<name>A0A917BU87_9MICO</name>
<accession>A0A917BU87</accession>
<dbReference type="NCBIfam" id="NF010041">
    <property type="entry name" value="PRK13517.1-1"/>
    <property type="match status" value="1"/>
</dbReference>
<dbReference type="Pfam" id="PF04107">
    <property type="entry name" value="GCS2"/>
    <property type="match status" value="1"/>
</dbReference>
<evidence type="ECO:0000256" key="3">
    <source>
        <dbReference type="ARBA" id="ARBA00022840"/>
    </source>
</evidence>
<proteinExistence type="inferred from homology"/>
<comment type="caution">
    <text evidence="6">The sequence shown here is derived from an EMBL/GenBank/DDBJ whole genome shotgun (WGS) entry which is preliminary data.</text>
</comment>
<evidence type="ECO:0000256" key="4">
    <source>
        <dbReference type="ARBA" id="ARBA00048819"/>
    </source>
</evidence>
<protein>
    <recommendedName>
        <fullName evidence="5">Putative glutamate--cysteine ligase 2</fullName>
        <ecNumber evidence="5">6.3.2.2</ecNumber>
    </recommendedName>
    <alternativeName>
        <fullName evidence="5">Gamma-glutamylcysteine synthetase 2</fullName>
        <shortName evidence="5">GCS 2</shortName>
        <shortName evidence="5">Gamma-GCS 2</shortName>
    </alternativeName>
</protein>
<keyword evidence="3 5" id="KW-0067">ATP-binding</keyword>
<dbReference type="EC" id="6.3.2.2" evidence="5"/>
<comment type="catalytic activity">
    <reaction evidence="4 5">
        <text>L-cysteine + L-glutamate + ATP = gamma-L-glutamyl-L-cysteine + ADP + phosphate + H(+)</text>
        <dbReference type="Rhea" id="RHEA:13285"/>
        <dbReference type="ChEBI" id="CHEBI:15378"/>
        <dbReference type="ChEBI" id="CHEBI:29985"/>
        <dbReference type="ChEBI" id="CHEBI:30616"/>
        <dbReference type="ChEBI" id="CHEBI:35235"/>
        <dbReference type="ChEBI" id="CHEBI:43474"/>
        <dbReference type="ChEBI" id="CHEBI:58173"/>
        <dbReference type="ChEBI" id="CHEBI:456216"/>
        <dbReference type="EC" id="6.3.2.2"/>
    </reaction>
</comment>
<comment type="function">
    <text evidence="5">ATP-dependent carboxylate-amine ligase which exhibits weak glutamate--cysteine ligase activity.</text>
</comment>